<dbReference type="EMBL" id="CP136958">
    <property type="protein sequence ID" value="WOT02374.1"/>
    <property type="molecule type" value="Genomic_DNA"/>
</dbReference>
<reference evidence="1" key="1">
    <citation type="submission" date="2017-12" db="EMBL/GenBank/DDBJ databases">
        <authorList>
            <person name="Thomas-White K."/>
            <person name="Wolfe A.J."/>
        </authorList>
    </citation>
    <scope>NUCLEOTIDE SEQUENCE</scope>
    <source>
        <strain evidence="1">UMB0763</strain>
    </source>
</reference>
<evidence type="ECO:0000313" key="1">
    <source>
        <dbReference type="EMBL" id="WOT02374.1"/>
    </source>
</evidence>
<dbReference type="KEGG" id="cpyr:CYJ47_00920"/>
<reference evidence="1" key="2">
    <citation type="submission" date="2023-10" db="EMBL/GenBank/DDBJ databases">
        <authorList>
            <person name="Choi B."/>
        </authorList>
    </citation>
    <scope>NUCLEOTIDE SEQUENCE</scope>
    <source>
        <strain evidence="1">UMB0763</strain>
    </source>
</reference>
<name>A0AAF1BSM9_9CORY</name>
<evidence type="ECO:0000313" key="2">
    <source>
        <dbReference type="Proteomes" id="UP000234560"/>
    </source>
</evidence>
<dbReference type="RefSeq" id="WP_101678729.1">
    <property type="nucleotide sequence ID" value="NZ_CP136958.1"/>
</dbReference>
<sequence length="80" mass="9044">MDDDQAGADAADGGIVFDDVALLAFEKAHPRPSGKKDDLIRERGLTPVSYYQRLNKLIDTAWAREKYPVMLAQLERLRKI</sequence>
<dbReference type="Pfam" id="PF11662">
    <property type="entry name" value="DUF3263"/>
    <property type="match status" value="1"/>
</dbReference>
<dbReference type="Proteomes" id="UP000234560">
    <property type="component" value="Chromosome"/>
</dbReference>
<dbReference type="AlphaFoldDB" id="A0AAF1BSM9"/>
<gene>
    <name evidence="1" type="ORF">CYJ47_00920</name>
</gene>
<dbReference type="InterPro" id="IPR021678">
    <property type="entry name" value="DUF3263"/>
</dbReference>
<protein>
    <submittedName>
        <fullName evidence="1">DUF3263 domain-containing protein</fullName>
    </submittedName>
</protein>
<organism evidence="1 2">
    <name type="scientific">Corynebacterium pyruviciproducens</name>
    <dbReference type="NCBI Taxonomy" id="598660"/>
    <lineage>
        <taxon>Bacteria</taxon>
        <taxon>Bacillati</taxon>
        <taxon>Actinomycetota</taxon>
        <taxon>Actinomycetes</taxon>
        <taxon>Mycobacteriales</taxon>
        <taxon>Corynebacteriaceae</taxon>
        <taxon>Corynebacterium</taxon>
    </lineage>
</organism>
<accession>A0AAF1BSM9</accession>
<proteinExistence type="predicted"/>